<organism evidence="1 2">
    <name type="scientific">Halobellus rubicundus</name>
    <dbReference type="NCBI Taxonomy" id="2996466"/>
    <lineage>
        <taxon>Archaea</taxon>
        <taxon>Methanobacteriati</taxon>
        <taxon>Methanobacteriota</taxon>
        <taxon>Stenosarchaea group</taxon>
        <taxon>Halobacteria</taxon>
        <taxon>Halobacteriales</taxon>
        <taxon>Haloferacaceae</taxon>
        <taxon>Halobellus</taxon>
    </lineage>
</organism>
<dbReference type="Pfam" id="PF14022">
    <property type="entry name" value="DUF4238"/>
    <property type="match status" value="1"/>
</dbReference>
<comment type="caution">
    <text evidence="1">The sequence shown here is derived from an EMBL/GenBank/DDBJ whole genome shotgun (WGS) entry which is preliminary data.</text>
</comment>
<proteinExistence type="predicted"/>
<reference evidence="1 2" key="1">
    <citation type="submission" date="2024-08" db="EMBL/GenBank/DDBJ databases">
        <title>Halobellus sp. MBLA0158 whole genome sequence.</title>
        <authorList>
            <person name="Hwang C.Y."/>
            <person name="Cho E.-S."/>
            <person name="Seo M.-J."/>
        </authorList>
    </citation>
    <scope>NUCLEOTIDE SEQUENCE [LARGE SCALE GENOMIC DNA]</scope>
    <source>
        <strain evidence="1 2">MBLA0158</strain>
    </source>
</reference>
<dbReference type="AlphaFoldDB" id="A0ABD5MFE9"/>
<sequence length="333" mass="38572">MNEHYVQESYLRLFAPGEEGLVSRYSLVEQHGGGDYYDPIERYPVKKAASSENYAEGLLESDATNRAEKAMVNSLRKLDSGEQLSDEDIANISQFVSFQRDRSPAAKIHHRMRGELWKAAGKDVDDFWESVMYIDGNDRYIGFQHMGWRIVENSTDLPFFTSDVPVVVYREEFPEDREMDGFDFDGKEVYCPLSPDKLLVLLDPNTFQVGPQYPHTEIESCELSDRQEVWKLNMFQGLNAFQEVFGPIGAGEYLEKLIEGMCQCYPDEDYIRGNRWSTERIYEAQKSGIREADERPNQATIPEEDWEIMLSHKKTTDAKWMFSHSLEFIDGLR</sequence>
<evidence type="ECO:0000313" key="1">
    <source>
        <dbReference type="EMBL" id="MFA1612637.1"/>
    </source>
</evidence>
<keyword evidence="2" id="KW-1185">Reference proteome</keyword>
<dbReference type="InterPro" id="IPR025332">
    <property type="entry name" value="DUF4238"/>
</dbReference>
<gene>
    <name evidence="1" type="ORF">OS889_16775</name>
</gene>
<accession>A0ABD5MFE9</accession>
<dbReference type="RefSeq" id="WP_372392002.1">
    <property type="nucleotide sequence ID" value="NZ_JBGNYA010000002.1"/>
</dbReference>
<dbReference type="Proteomes" id="UP001570511">
    <property type="component" value="Unassembled WGS sequence"/>
</dbReference>
<dbReference type="EMBL" id="JBGNYA010000002">
    <property type="protein sequence ID" value="MFA1612637.1"/>
    <property type="molecule type" value="Genomic_DNA"/>
</dbReference>
<evidence type="ECO:0000313" key="2">
    <source>
        <dbReference type="Proteomes" id="UP001570511"/>
    </source>
</evidence>
<name>A0ABD5MFE9_9EURY</name>
<protein>
    <submittedName>
        <fullName evidence="1">DUF4238 domain-containing protein</fullName>
    </submittedName>
</protein>